<dbReference type="SUPFAM" id="SSF109604">
    <property type="entry name" value="HD-domain/PDEase-like"/>
    <property type="match status" value="1"/>
</dbReference>
<sequence length="684" mass="74926">MSAQDFLVELGTEELPPKALSALAEAFLAGIEKGLQAAGLNYTGKQVYAAPRRLAVLIRQLDTQQPDRSINVDGPPRQAAFDAEGNPTQAALGFAKKCGVELAEIDQSGAKLRFSQHIPGKATASLLPTIVEDSLNDLPIPKRMRWGARKEEFVRPTQWLVMLLGDDVVDCTILAQKAGRDSRGHRFHHPEDVRISAPANYLEDLRKAYVLADFAERRELISKRTAELAMQQEGTAIVPPALLDEVTALVEWPVPLVCSFEERFLEVPQEALITTMQDNQKYFCLLDVDGKLLPRFITVANVESRDPKQIVEGNEKVVRPRLTDAEFFFKQDKKQPLESFNERLKNVVFQAQLGSVFDKAERVAKLAAFIAQRIGGDAQRAARAGLLSKCDLATEMVGEFPEMQGVAGYYYALNDGEPEDVALALNEQYMPRGAGAELPSTLTGAAVAIADKLDTLVGIFGIGMLPTGSKDPYALRRAALGVLRILIEKQLDLDLNEAVNFAVSQFGSKVKAAGLADQVLEFVFDRLRARYEDEGIDVATYLSVRALKPGSALDFDQRVQAVQAFRQLPEAAALAAVNKRVSNLLSKAEGAVATTVEPKYFDNANEFSLYSAIQQADQAVQPMAAARQYSESLARLAALREPVDAFFEAVMVNADDANVRANRYALLSRLRGLFLGVADISLLG</sequence>
<keyword evidence="14" id="KW-1185">Reference proteome</keyword>
<dbReference type="PANTHER" id="PTHR30075:SF2">
    <property type="entry name" value="GLYCINE--TRNA LIGASE, CHLOROPLASTIC_MITOCHONDRIAL 2"/>
    <property type="match status" value="1"/>
</dbReference>
<keyword evidence="4 11" id="KW-0963">Cytoplasm</keyword>
<evidence type="ECO:0000256" key="6">
    <source>
        <dbReference type="ARBA" id="ARBA00022741"/>
    </source>
</evidence>
<dbReference type="PROSITE" id="PS50861">
    <property type="entry name" value="AA_TRNA_LIGASE_II_GLYAB"/>
    <property type="match status" value="1"/>
</dbReference>
<name>A0A6I6GLS1_9PSED</name>
<feature type="domain" description="DALR anticodon binding" evidence="12">
    <location>
        <begin position="579"/>
        <end position="671"/>
    </location>
</feature>
<evidence type="ECO:0000256" key="3">
    <source>
        <dbReference type="ARBA" id="ARBA00011209"/>
    </source>
</evidence>
<dbReference type="GO" id="GO:0006426">
    <property type="term" value="P:glycyl-tRNA aminoacylation"/>
    <property type="evidence" value="ECO:0007669"/>
    <property type="project" value="UniProtKB-UniRule"/>
</dbReference>
<proteinExistence type="inferred from homology"/>
<dbReference type="GO" id="GO:0006420">
    <property type="term" value="P:arginyl-tRNA aminoacylation"/>
    <property type="evidence" value="ECO:0007669"/>
    <property type="project" value="InterPro"/>
</dbReference>
<dbReference type="PRINTS" id="PR01045">
    <property type="entry name" value="TRNASYNTHGB"/>
</dbReference>
<keyword evidence="8 11" id="KW-0648">Protein biosynthesis</keyword>
<evidence type="ECO:0000313" key="13">
    <source>
        <dbReference type="EMBL" id="QGW75283.1"/>
    </source>
</evidence>
<dbReference type="AlphaFoldDB" id="A0A6I6GLS1"/>
<comment type="subunit">
    <text evidence="3 11">Tetramer of two alpha and two beta subunits.</text>
</comment>
<dbReference type="EMBL" id="CP046621">
    <property type="protein sequence ID" value="QGW75283.1"/>
    <property type="molecule type" value="Genomic_DNA"/>
</dbReference>
<gene>
    <name evidence="11" type="primary">glyS</name>
    <name evidence="13" type="ORF">GPJ81_00875</name>
</gene>
<dbReference type="Pfam" id="PF05746">
    <property type="entry name" value="DALR_1"/>
    <property type="match status" value="1"/>
</dbReference>
<evidence type="ECO:0000256" key="7">
    <source>
        <dbReference type="ARBA" id="ARBA00022840"/>
    </source>
</evidence>
<dbReference type="EC" id="6.1.1.14" evidence="11"/>
<evidence type="ECO:0000256" key="10">
    <source>
        <dbReference type="ARBA" id="ARBA00047937"/>
    </source>
</evidence>
<comment type="catalytic activity">
    <reaction evidence="10 11">
        <text>tRNA(Gly) + glycine + ATP = glycyl-tRNA(Gly) + AMP + diphosphate</text>
        <dbReference type="Rhea" id="RHEA:16013"/>
        <dbReference type="Rhea" id="RHEA-COMP:9664"/>
        <dbReference type="Rhea" id="RHEA-COMP:9683"/>
        <dbReference type="ChEBI" id="CHEBI:30616"/>
        <dbReference type="ChEBI" id="CHEBI:33019"/>
        <dbReference type="ChEBI" id="CHEBI:57305"/>
        <dbReference type="ChEBI" id="CHEBI:78442"/>
        <dbReference type="ChEBI" id="CHEBI:78522"/>
        <dbReference type="ChEBI" id="CHEBI:456215"/>
        <dbReference type="EC" id="6.1.1.14"/>
    </reaction>
</comment>
<evidence type="ECO:0000313" key="14">
    <source>
        <dbReference type="Proteomes" id="UP000426235"/>
    </source>
</evidence>
<dbReference type="NCBIfam" id="TIGR00211">
    <property type="entry name" value="glyS"/>
    <property type="match status" value="1"/>
</dbReference>
<evidence type="ECO:0000256" key="1">
    <source>
        <dbReference type="ARBA" id="ARBA00004496"/>
    </source>
</evidence>
<keyword evidence="9 11" id="KW-0030">Aminoacyl-tRNA synthetase</keyword>
<dbReference type="RefSeq" id="WP_157190628.1">
    <property type="nucleotide sequence ID" value="NZ_CP046621.1"/>
</dbReference>
<dbReference type="InterPro" id="IPR015944">
    <property type="entry name" value="Gly-tRNA-synth_bsu"/>
</dbReference>
<organism evidence="13 14">
    <name type="scientific">Pseudomonas alkylphenolica</name>
    <dbReference type="NCBI Taxonomy" id="237609"/>
    <lineage>
        <taxon>Bacteria</taxon>
        <taxon>Pseudomonadati</taxon>
        <taxon>Pseudomonadota</taxon>
        <taxon>Gammaproteobacteria</taxon>
        <taxon>Pseudomonadales</taxon>
        <taxon>Pseudomonadaceae</taxon>
        <taxon>Pseudomonas</taxon>
    </lineage>
</organism>
<keyword evidence="7 11" id="KW-0067">ATP-binding</keyword>
<reference evidence="13" key="1">
    <citation type="submission" date="2019-12" db="EMBL/GenBank/DDBJ databases">
        <title>Hybrid Genome Assemblies of two High G+C Isolates from Undergraduate Microbiology Courses.</title>
        <authorList>
            <person name="Ne Ville C.J."/>
            <person name="Enright D."/>
            <person name="Hernandez I."/>
            <person name="Dodsworth J."/>
            <person name="Orwin P.M."/>
        </authorList>
    </citation>
    <scope>NUCLEOTIDE SEQUENCE [LARGE SCALE GENOMIC DNA]</scope>
    <source>
        <strain evidence="13">Neo</strain>
    </source>
</reference>
<dbReference type="InterPro" id="IPR006194">
    <property type="entry name" value="Gly-tRNA-synth_heterodimer"/>
</dbReference>
<dbReference type="Pfam" id="PF02092">
    <property type="entry name" value="tRNA_synt_2f"/>
    <property type="match status" value="1"/>
</dbReference>
<dbReference type="InterPro" id="IPR008909">
    <property type="entry name" value="DALR_anticod-bd"/>
</dbReference>
<dbReference type="PANTHER" id="PTHR30075">
    <property type="entry name" value="GLYCYL-TRNA SYNTHETASE"/>
    <property type="match status" value="1"/>
</dbReference>
<dbReference type="GO" id="GO:0004820">
    <property type="term" value="F:glycine-tRNA ligase activity"/>
    <property type="evidence" value="ECO:0007669"/>
    <property type="project" value="UniProtKB-UniRule"/>
</dbReference>
<dbReference type="HAMAP" id="MF_00255">
    <property type="entry name" value="Gly_tRNA_synth_beta"/>
    <property type="match status" value="1"/>
</dbReference>
<protein>
    <recommendedName>
        <fullName evidence="11">Glycine--tRNA ligase beta subunit</fullName>
        <ecNumber evidence="11">6.1.1.14</ecNumber>
    </recommendedName>
    <alternativeName>
        <fullName evidence="11">Glycyl-tRNA synthetase beta subunit</fullName>
        <shortName evidence="11">GlyRS</shortName>
    </alternativeName>
</protein>
<comment type="subcellular location">
    <subcellularLocation>
        <location evidence="1 11">Cytoplasm</location>
    </subcellularLocation>
</comment>
<dbReference type="Proteomes" id="UP000426235">
    <property type="component" value="Chromosome"/>
</dbReference>
<evidence type="ECO:0000256" key="5">
    <source>
        <dbReference type="ARBA" id="ARBA00022598"/>
    </source>
</evidence>
<dbReference type="GO" id="GO:0005829">
    <property type="term" value="C:cytosol"/>
    <property type="evidence" value="ECO:0007669"/>
    <property type="project" value="TreeGrafter"/>
</dbReference>
<accession>A0A6I6GLS1</accession>
<evidence type="ECO:0000256" key="8">
    <source>
        <dbReference type="ARBA" id="ARBA00022917"/>
    </source>
</evidence>
<evidence type="ECO:0000256" key="2">
    <source>
        <dbReference type="ARBA" id="ARBA00008226"/>
    </source>
</evidence>
<keyword evidence="5 11" id="KW-0436">Ligase</keyword>
<comment type="similarity">
    <text evidence="2 11">Belongs to the class-II aminoacyl-tRNA synthetase family.</text>
</comment>
<keyword evidence="6 11" id="KW-0547">Nucleotide-binding</keyword>
<evidence type="ECO:0000256" key="11">
    <source>
        <dbReference type="HAMAP-Rule" id="MF_00255"/>
    </source>
</evidence>
<evidence type="ECO:0000259" key="12">
    <source>
        <dbReference type="Pfam" id="PF05746"/>
    </source>
</evidence>
<evidence type="ECO:0000256" key="4">
    <source>
        <dbReference type="ARBA" id="ARBA00022490"/>
    </source>
</evidence>
<dbReference type="GO" id="GO:0004814">
    <property type="term" value="F:arginine-tRNA ligase activity"/>
    <property type="evidence" value="ECO:0007669"/>
    <property type="project" value="InterPro"/>
</dbReference>
<evidence type="ECO:0000256" key="9">
    <source>
        <dbReference type="ARBA" id="ARBA00023146"/>
    </source>
</evidence>
<dbReference type="GO" id="GO:0005524">
    <property type="term" value="F:ATP binding"/>
    <property type="evidence" value="ECO:0007669"/>
    <property type="project" value="UniProtKB-UniRule"/>
</dbReference>